<dbReference type="AlphaFoldDB" id="A0A0E3U6D0"/>
<accession>A0A0E3U6D0</accession>
<dbReference type="OrthoDB" id="9790219at2"/>
<evidence type="ECO:0000313" key="3">
    <source>
        <dbReference type="Proteomes" id="UP000035050"/>
    </source>
</evidence>
<dbReference type="GO" id="GO:0004497">
    <property type="term" value="F:monooxygenase activity"/>
    <property type="evidence" value="ECO:0007669"/>
    <property type="project" value="TreeGrafter"/>
</dbReference>
<sequence length="394" mass="42328">MRHTVYPVVVVGGGPAGLSAAYELVRAGVSPLVLERTESVGDVWRNHYEGLRLNTGRWFSGLPGVTFPRSAGRWPTAHALAEQLASMPERGGFTVRNGVEASAIEPSAEHGVWRITLNDGSVILALSVVMATGCARVPFLPDWEGRERFAGRILHAAQFRSARDYAGQHVLVVGSGNSSCEIASRLVPHAASVVLSVRRTPHLLPKSLRGLPFAALGAVLRRLAPSRRDRFLTWLSHRWVGDLLPYGLPRPTHGVSQLGTVTPTLYMPFVDELKAGNIRVVGPIEGISEMHVTVRASLAEDAGAMTLPVQTIVAGTGYRTGLEQLLTLPGLFDGDGKPHIDAHGVCAIPGLFFIGFVNPLSGQLREIGREAPRLAKAVARYLAPLGQPSMATQR</sequence>
<keyword evidence="3" id="KW-1185">Reference proteome</keyword>
<dbReference type="PRINTS" id="PR00469">
    <property type="entry name" value="PNDRDTASEII"/>
</dbReference>
<keyword evidence="1" id="KW-0560">Oxidoreductase</keyword>
<dbReference type="SUPFAM" id="SSF51905">
    <property type="entry name" value="FAD/NAD(P)-binding domain"/>
    <property type="match status" value="2"/>
</dbReference>
<dbReference type="HOGENOM" id="CLU_006909_2_2_4"/>
<dbReference type="RefSeq" id="WP_046291199.1">
    <property type="nucleotide sequence ID" value="NZ_CP011253.3"/>
</dbReference>
<protein>
    <submittedName>
        <fullName evidence="2">Uncharacterized protein</fullName>
    </submittedName>
</protein>
<dbReference type="Gene3D" id="3.50.50.60">
    <property type="entry name" value="FAD/NAD(P)-binding domain"/>
    <property type="match status" value="1"/>
</dbReference>
<dbReference type="InterPro" id="IPR050982">
    <property type="entry name" value="Auxin_biosynth/cation_transpt"/>
</dbReference>
<dbReference type="PANTHER" id="PTHR43539">
    <property type="entry name" value="FLAVIN-BINDING MONOOXYGENASE-LIKE PROTEIN (AFU_ORTHOLOGUE AFUA_4G09220)"/>
    <property type="match status" value="1"/>
</dbReference>
<reference evidence="2" key="1">
    <citation type="submission" date="2016-06" db="EMBL/GenBank/DDBJ databases">
        <title>Pandoraea oxalativorans DSM 23570 Genome Sequencing.</title>
        <authorList>
            <person name="Ee R."/>
            <person name="Lim Y.-L."/>
            <person name="Yong D."/>
            <person name="Yin W.-F."/>
            <person name="Chan K.-G."/>
        </authorList>
    </citation>
    <scope>NUCLEOTIDE SEQUENCE</scope>
    <source>
        <strain evidence="2">DSM 23570</strain>
    </source>
</reference>
<dbReference type="PATRIC" id="fig|573737.6.peg.3124"/>
<dbReference type="Proteomes" id="UP000035050">
    <property type="component" value="Chromosome"/>
</dbReference>
<evidence type="ECO:0000256" key="1">
    <source>
        <dbReference type="ARBA" id="ARBA00023002"/>
    </source>
</evidence>
<dbReference type="PRINTS" id="PR00368">
    <property type="entry name" value="FADPNR"/>
</dbReference>
<organism evidence="2 3">
    <name type="scientific">Pandoraea oxalativorans</name>
    <dbReference type="NCBI Taxonomy" id="573737"/>
    <lineage>
        <taxon>Bacteria</taxon>
        <taxon>Pseudomonadati</taxon>
        <taxon>Pseudomonadota</taxon>
        <taxon>Betaproteobacteria</taxon>
        <taxon>Burkholderiales</taxon>
        <taxon>Burkholderiaceae</taxon>
        <taxon>Pandoraea</taxon>
    </lineage>
</organism>
<gene>
    <name evidence="2" type="ORF">MB84_11270</name>
</gene>
<dbReference type="GO" id="GO:0050660">
    <property type="term" value="F:flavin adenine dinucleotide binding"/>
    <property type="evidence" value="ECO:0007669"/>
    <property type="project" value="TreeGrafter"/>
</dbReference>
<proteinExistence type="predicted"/>
<evidence type="ECO:0000313" key="2">
    <source>
        <dbReference type="EMBL" id="AKC69934.1"/>
    </source>
</evidence>
<dbReference type="Pfam" id="PF13738">
    <property type="entry name" value="Pyr_redox_3"/>
    <property type="match status" value="1"/>
</dbReference>
<dbReference type="KEGG" id="pox:MB84_11270"/>
<dbReference type="EMBL" id="CP011253">
    <property type="protein sequence ID" value="AKC69934.1"/>
    <property type="molecule type" value="Genomic_DNA"/>
</dbReference>
<dbReference type="InterPro" id="IPR036188">
    <property type="entry name" value="FAD/NAD-bd_sf"/>
</dbReference>
<name>A0A0E3U6D0_9BURK</name>
<dbReference type="PANTHER" id="PTHR43539:SF78">
    <property type="entry name" value="FLAVIN-CONTAINING MONOOXYGENASE"/>
    <property type="match status" value="1"/>
</dbReference>